<dbReference type="InterPro" id="IPR032135">
    <property type="entry name" value="DUF4817"/>
</dbReference>
<dbReference type="InterPro" id="IPR036397">
    <property type="entry name" value="RNaseH_sf"/>
</dbReference>
<dbReference type="EMBL" id="GALX01005268">
    <property type="protein sequence ID" value="JAB63198.1"/>
    <property type="molecule type" value="Transcribed_RNA"/>
</dbReference>
<accession>V5GSI1</accession>
<proteinExistence type="predicted"/>
<reference evidence="2" key="1">
    <citation type="submission" date="2013-07" db="EMBL/GenBank/DDBJ databases">
        <title>Midgut Transcriptome Profiling of Anoplphora glabripennis, a Lignocellulose Degrading, Wood-Boring Cerambycid.</title>
        <authorList>
            <person name="Scully E.D."/>
            <person name="Hoover K."/>
            <person name="Carlson J.E."/>
            <person name="Tien M."/>
            <person name="Geib S.M."/>
        </authorList>
    </citation>
    <scope>NUCLEOTIDE SEQUENCE</scope>
</reference>
<dbReference type="PANTHER" id="PTHR47326">
    <property type="entry name" value="TRANSPOSABLE ELEMENT TC3 TRANSPOSASE-LIKE PROTEIN"/>
    <property type="match status" value="1"/>
</dbReference>
<evidence type="ECO:0000259" key="1">
    <source>
        <dbReference type="Pfam" id="PF16087"/>
    </source>
</evidence>
<feature type="domain" description="DUF4817" evidence="1">
    <location>
        <begin position="50"/>
        <end position="102"/>
    </location>
</feature>
<sequence>MQYYLVGLCHLCYLYNCQITNKLYDSLVVIRFSVCALLKKKRIMVQYSNAEKFDIMMIYGECRRNARAATRLYRLRYPNRRRQPNDKTFKNLATNLMQYGSFQKSKRDRLRTIRNNDNVAQILQTVENNPTISLRNISEETGISYSSCQRMLSDNRFHPFKATIVHHLRPDDYQRRLDFLANFSVLYEEDNTITKKILWTDESRFHNNGVVNMHNCHYWSDVNPNWTKISHNQNIFGINVWCGILDGNLIGPYFYEGKLNGQMYLNFLQNELPELLENISINVRRSLWFQ</sequence>
<dbReference type="Pfam" id="PF16087">
    <property type="entry name" value="DUF4817"/>
    <property type="match status" value="1"/>
</dbReference>
<protein>
    <recommendedName>
        <fullName evidence="1">DUF4817 domain-containing protein</fullName>
    </recommendedName>
</protein>
<organism evidence="2">
    <name type="scientific">Anoplophora glabripennis</name>
    <name type="common">Asian longhorn beetle</name>
    <name type="synonym">Anoplophora nobilis</name>
    <dbReference type="NCBI Taxonomy" id="217634"/>
    <lineage>
        <taxon>Eukaryota</taxon>
        <taxon>Metazoa</taxon>
        <taxon>Ecdysozoa</taxon>
        <taxon>Arthropoda</taxon>
        <taxon>Hexapoda</taxon>
        <taxon>Insecta</taxon>
        <taxon>Pterygota</taxon>
        <taxon>Neoptera</taxon>
        <taxon>Endopterygota</taxon>
        <taxon>Coleoptera</taxon>
        <taxon>Polyphaga</taxon>
        <taxon>Cucujiformia</taxon>
        <taxon>Chrysomeloidea</taxon>
        <taxon>Cerambycidae</taxon>
        <taxon>Lamiinae</taxon>
        <taxon>Lamiini</taxon>
        <taxon>Anoplophora</taxon>
    </lineage>
</organism>
<name>V5GSI1_ANOGL</name>
<dbReference type="GO" id="GO:0003676">
    <property type="term" value="F:nucleic acid binding"/>
    <property type="evidence" value="ECO:0007669"/>
    <property type="project" value="InterPro"/>
</dbReference>
<dbReference type="Pfam" id="PF13412">
    <property type="entry name" value="HTH_24"/>
    <property type="match status" value="1"/>
</dbReference>
<evidence type="ECO:0000313" key="2">
    <source>
        <dbReference type="EMBL" id="JAB63198.1"/>
    </source>
</evidence>
<dbReference type="PANTHER" id="PTHR47326:SF1">
    <property type="entry name" value="HTH PSQ-TYPE DOMAIN-CONTAINING PROTEIN"/>
    <property type="match status" value="1"/>
</dbReference>
<dbReference type="Gene3D" id="3.30.420.10">
    <property type="entry name" value="Ribonuclease H-like superfamily/Ribonuclease H"/>
    <property type="match status" value="1"/>
</dbReference>
<dbReference type="AlphaFoldDB" id="V5GSI1"/>